<dbReference type="Proteomes" id="UP000789508">
    <property type="component" value="Unassembled WGS sequence"/>
</dbReference>
<reference evidence="2" key="1">
    <citation type="submission" date="2021-06" db="EMBL/GenBank/DDBJ databases">
        <authorList>
            <person name="Kallberg Y."/>
            <person name="Tangrot J."/>
            <person name="Rosling A."/>
        </authorList>
    </citation>
    <scope>NUCLEOTIDE SEQUENCE</scope>
    <source>
        <strain evidence="2">FL130A</strain>
    </source>
</reference>
<proteinExistence type="predicted"/>
<evidence type="ECO:0000313" key="3">
    <source>
        <dbReference type="Proteomes" id="UP000789508"/>
    </source>
</evidence>
<dbReference type="AlphaFoldDB" id="A0A9N9NYS3"/>
<gene>
    <name evidence="2" type="ORF">ALEPTO_LOCUS14234</name>
</gene>
<evidence type="ECO:0000313" key="2">
    <source>
        <dbReference type="EMBL" id="CAG8772676.1"/>
    </source>
</evidence>
<comment type="caution">
    <text evidence="2">The sequence shown here is derived from an EMBL/GenBank/DDBJ whole genome shotgun (WGS) entry which is preliminary data.</text>
</comment>
<accession>A0A9N9NYS3</accession>
<feature type="non-terminal residue" evidence="2">
    <location>
        <position position="70"/>
    </location>
</feature>
<keyword evidence="3" id="KW-1185">Reference proteome</keyword>
<sequence length="70" mass="7544">MEQNNSSPYPATPIATSRSQTDTNNAPPNIAGPHQPPYTNNDDDSSDSAKTIASVHSTFSRMSGRHRTSQ</sequence>
<feature type="compositionally biased region" description="Polar residues" evidence="1">
    <location>
        <begin position="1"/>
        <end position="27"/>
    </location>
</feature>
<evidence type="ECO:0000256" key="1">
    <source>
        <dbReference type="SAM" id="MobiDB-lite"/>
    </source>
</evidence>
<name>A0A9N9NYS3_9GLOM</name>
<organism evidence="2 3">
    <name type="scientific">Ambispora leptoticha</name>
    <dbReference type="NCBI Taxonomy" id="144679"/>
    <lineage>
        <taxon>Eukaryota</taxon>
        <taxon>Fungi</taxon>
        <taxon>Fungi incertae sedis</taxon>
        <taxon>Mucoromycota</taxon>
        <taxon>Glomeromycotina</taxon>
        <taxon>Glomeromycetes</taxon>
        <taxon>Archaeosporales</taxon>
        <taxon>Ambisporaceae</taxon>
        <taxon>Ambispora</taxon>
    </lineage>
</organism>
<protein>
    <submittedName>
        <fullName evidence="2">9952_t:CDS:1</fullName>
    </submittedName>
</protein>
<dbReference type="EMBL" id="CAJVPS010053496">
    <property type="protein sequence ID" value="CAG8772676.1"/>
    <property type="molecule type" value="Genomic_DNA"/>
</dbReference>
<feature type="region of interest" description="Disordered" evidence="1">
    <location>
        <begin position="1"/>
        <end position="70"/>
    </location>
</feature>
<feature type="compositionally biased region" description="Polar residues" evidence="1">
    <location>
        <begin position="48"/>
        <end position="61"/>
    </location>
</feature>